<dbReference type="InterPro" id="IPR003439">
    <property type="entry name" value="ABC_transporter-like_ATP-bd"/>
</dbReference>
<dbReference type="InterPro" id="IPR011527">
    <property type="entry name" value="ABC1_TM_dom"/>
</dbReference>
<keyword evidence="7" id="KW-1185">Reference proteome</keyword>
<dbReference type="InterPro" id="IPR039421">
    <property type="entry name" value="Type_1_exporter"/>
</dbReference>
<reference evidence="6 7" key="1">
    <citation type="journal article" date="2019" name="PLoS Negl. Trop. Dis.">
        <title>Whole genome sequencing of Entamoeba nuttalli reveals mammalian host-related molecular signatures and a novel octapeptide-repeat surface protein.</title>
        <authorList>
            <person name="Tanaka M."/>
            <person name="Makiuchi T."/>
            <person name="Komiyama T."/>
            <person name="Shiina T."/>
            <person name="Osaki K."/>
            <person name="Tachibana H."/>
        </authorList>
    </citation>
    <scope>NUCLEOTIDE SEQUENCE [LARGE SCALE GENOMIC DNA]</scope>
    <source>
        <strain evidence="6 7">P19-061405</strain>
    </source>
</reference>
<evidence type="ECO:0000313" key="7">
    <source>
        <dbReference type="Proteomes" id="UP001628156"/>
    </source>
</evidence>
<gene>
    <name evidence="6" type="ORF">ENUP19_0122G0034</name>
</gene>
<dbReference type="SUPFAM" id="SSF52540">
    <property type="entry name" value="P-loop containing nucleoside triphosphate hydrolases"/>
    <property type="match status" value="1"/>
</dbReference>
<evidence type="ECO:0000256" key="4">
    <source>
        <dbReference type="ARBA" id="ARBA00023136"/>
    </source>
</evidence>
<name>A0ABQ0DJI8_9EUKA</name>
<dbReference type="EMBL" id="BAAFRS010000122">
    <property type="protein sequence ID" value="GAB1222887.1"/>
    <property type="molecule type" value="Genomic_DNA"/>
</dbReference>
<evidence type="ECO:0000256" key="2">
    <source>
        <dbReference type="ARBA" id="ARBA00022692"/>
    </source>
</evidence>
<evidence type="ECO:0000256" key="3">
    <source>
        <dbReference type="ARBA" id="ARBA00022989"/>
    </source>
</evidence>
<keyword evidence="2" id="KW-0812">Transmembrane</keyword>
<feature type="domain" description="ABC transmembrane type-1" evidence="5">
    <location>
        <begin position="35"/>
        <end position="100"/>
    </location>
</feature>
<dbReference type="SUPFAM" id="SSF90123">
    <property type="entry name" value="ABC transporter transmembrane region"/>
    <property type="match status" value="1"/>
</dbReference>
<dbReference type="PROSITE" id="PS50929">
    <property type="entry name" value="ABC_TM1F"/>
    <property type="match status" value="1"/>
</dbReference>
<dbReference type="PANTHER" id="PTHR24222:SF76">
    <property type="entry name" value="MYCOBACTIN IMPORT ATP-BINDING_PERMEASE PROTEIN IRTB"/>
    <property type="match status" value="1"/>
</dbReference>
<keyword evidence="3" id="KW-1133">Transmembrane helix</keyword>
<comment type="subcellular location">
    <subcellularLocation>
        <location evidence="1">Membrane</location>
        <topology evidence="1">Multi-pass membrane protein</topology>
    </subcellularLocation>
</comment>
<dbReference type="Gene3D" id="3.40.50.300">
    <property type="entry name" value="P-loop containing nucleotide triphosphate hydrolases"/>
    <property type="match status" value="1"/>
</dbReference>
<dbReference type="Gene3D" id="1.20.1560.10">
    <property type="entry name" value="ABC transporter type 1, transmembrane domain"/>
    <property type="match status" value="1"/>
</dbReference>
<protein>
    <recommendedName>
        <fullName evidence="5">ABC transmembrane type-1 domain-containing protein</fullName>
    </recommendedName>
</protein>
<evidence type="ECO:0000313" key="6">
    <source>
        <dbReference type="EMBL" id="GAB1222887.1"/>
    </source>
</evidence>
<accession>A0ABQ0DJI8</accession>
<dbReference type="PANTHER" id="PTHR24222">
    <property type="entry name" value="ABC TRANSPORTER B FAMILY"/>
    <property type="match status" value="1"/>
</dbReference>
<keyword evidence="4" id="KW-0472">Membrane</keyword>
<dbReference type="InterPro" id="IPR027417">
    <property type="entry name" value="P-loop_NTPase"/>
</dbReference>
<evidence type="ECO:0000259" key="5">
    <source>
        <dbReference type="PROSITE" id="PS50929"/>
    </source>
</evidence>
<evidence type="ECO:0000256" key="1">
    <source>
        <dbReference type="ARBA" id="ARBA00004141"/>
    </source>
</evidence>
<dbReference type="Proteomes" id="UP001628156">
    <property type="component" value="Unassembled WGS sequence"/>
</dbReference>
<dbReference type="Pfam" id="PF00664">
    <property type="entry name" value="ABC_membrane"/>
    <property type="match status" value="1"/>
</dbReference>
<comment type="caution">
    <text evidence="6">The sequence shown here is derived from an EMBL/GenBank/DDBJ whole genome shotgun (WGS) entry which is preliminary data.</text>
</comment>
<organism evidence="6 7">
    <name type="scientific">Entamoeba nuttalli</name>
    <dbReference type="NCBI Taxonomy" id="412467"/>
    <lineage>
        <taxon>Eukaryota</taxon>
        <taxon>Amoebozoa</taxon>
        <taxon>Evosea</taxon>
        <taxon>Archamoebae</taxon>
        <taxon>Mastigamoebida</taxon>
        <taxon>Entamoebidae</taxon>
        <taxon>Entamoeba</taxon>
    </lineage>
</organism>
<sequence>MANEPADTFNIVNVPSNFDEILQRRKCKKQNERLSLLRQDTTWYDYQQSGELTSRIAANIKKYQDGIGSKFGMIFQIFSIGITGYVIGFTKCWDLVLVVLETSIGDECQSDCNLNIRFDYVQFVYPTRLSHHVLKGIDIEIKKGETIALVGASGCRKSTTIQLVQRNYEPNGVGVILDGKDIRELNIKWLRNQIGIVGQETSRNIMLGAKEGTTPSEEEMIECAKMANAHEFIS</sequence>
<proteinExistence type="predicted"/>
<dbReference type="InterPro" id="IPR036640">
    <property type="entry name" value="ABC1_TM_sf"/>
</dbReference>
<dbReference type="Pfam" id="PF00005">
    <property type="entry name" value="ABC_tran"/>
    <property type="match status" value="1"/>
</dbReference>